<dbReference type="InterPro" id="IPR011639">
    <property type="entry name" value="MethylTrfase_TaqI-like_dom"/>
</dbReference>
<keyword evidence="4" id="KW-0949">S-adenosyl-L-methionine</keyword>
<dbReference type="GO" id="GO:0032259">
    <property type="term" value="P:methylation"/>
    <property type="evidence" value="ECO:0007669"/>
    <property type="project" value="UniProtKB-KW"/>
</dbReference>
<dbReference type="InterPro" id="IPR002052">
    <property type="entry name" value="DNA_methylase_N6_adenine_CS"/>
</dbReference>
<gene>
    <name evidence="7" type="ordered locus">Ngar_c22680</name>
</gene>
<name>K0IJB6_NITGG</name>
<dbReference type="HOGENOM" id="CLU_306222_0_0_2"/>
<dbReference type="GeneID" id="13796131"/>
<evidence type="ECO:0000256" key="1">
    <source>
        <dbReference type="ARBA" id="ARBA00011900"/>
    </source>
</evidence>
<keyword evidence="8" id="KW-1185">Reference proteome</keyword>
<dbReference type="OrthoDB" id="45790at2157"/>
<dbReference type="Pfam" id="PF07669">
    <property type="entry name" value="Eco57I"/>
    <property type="match status" value="1"/>
</dbReference>
<evidence type="ECO:0000259" key="6">
    <source>
        <dbReference type="Pfam" id="PF07669"/>
    </source>
</evidence>
<dbReference type="EC" id="2.1.1.72" evidence="1"/>
<dbReference type="PATRIC" id="fig|1237085.11.peg.2246"/>
<protein>
    <recommendedName>
        <fullName evidence="1">site-specific DNA-methyltransferase (adenine-specific)</fullName>
        <ecNumber evidence="1">2.1.1.72</ecNumber>
    </recommendedName>
</protein>
<evidence type="ECO:0000256" key="2">
    <source>
        <dbReference type="ARBA" id="ARBA00022603"/>
    </source>
</evidence>
<comment type="catalytic activity">
    <reaction evidence="5">
        <text>a 2'-deoxyadenosine in DNA + S-adenosyl-L-methionine = an N(6)-methyl-2'-deoxyadenosine in DNA + S-adenosyl-L-homocysteine + H(+)</text>
        <dbReference type="Rhea" id="RHEA:15197"/>
        <dbReference type="Rhea" id="RHEA-COMP:12418"/>
        <dbReference type="Rhea" id="RHEA-COMP:12419"/>
        <dbReference type="ChEBI" id="CHEBI:15378"/>
        <dbReference type="ChEBI" id="CHEBI:57856"/>
        <dbReference type="ChEBI" id="CHEBI:59789"/>
        <dbReference type="ChEBI" id="CHEBI:90615"/>
        <dbReference type="ChEBI" id="CHEBI:90616"/>
        <dbReference type="EC" id="2.1.1.72"/>
    </reaction>
</comment>
<dbReference type="EMBL" id="CP002408">
    <property type="protein sequence ID" value="AFU59198.1"/>
    <property type="molecule type" value="Genomic_DNA"/>
</dbReference>
<reference evidence="7 8" key="1">
    <citation type="journal article" date="2012" name="Environ. Microbiol.">
        <title>The genome of the ammonia-oxidizing Candidatus Nitrososphaera gargensis: insights into metabolic versatility and environmental adaptations.</title>
        <authorList>
            <person name="Spang A."/>
            <person name="Poehlein A."/>
            <person name="Offre P."/>
            <person name="Zumbragel S."/>
            <person name="Haider S."/>
            <person name="Rychlik N."/>
            <person name="Nowka B."/>
            <person name="Schmeisser C."/>
            <person name="Lebedeva E.V."/>
            <person name="Rattei T."/>
            <person name="Bohm C."/>
            <person name="Schmid M."/>
            <person name="Galushko A."/>
            <person name="Hatzenpichler R."/>
            <person name="Weinmaier T."/>
            <person name="Daniel R."/>
            <person name="Schleper C."/>
            <person name="Spieck E."/>
            <person name="Streit W."/>
            <person name="Wagner M."/>
        </authorList>
    </citation>
    <scope>NUCLEOTIDE SEQUENCE [LARGE SCALE GENOMIC DNA]</scope>
    <source>
        <strain evidence="8">Ga9.2</strain>
    </source>
</reference>
<organism evidence="7 8">
    <name type="scientific">Nitrososphaera gargensis (strain Ga9.2)</name>
    <dbReference type="NCBI Taxonomy" id="1237085"/>
    <lineage>
        <taxon>Archaea</taxon>
        <taxon>Nitrososphaerota</taxon>
        <taxon>Nitrososphaeria</taxon>
        <taxon>Nitrososphaerales</taxon>
        <taxon>Nitrososphaeraceae</taxon>
        <taxon>Nitrososphaera</taxon>
    </lineage>
</organism>
<dbReference type="InParanoid" id="K0IJB6"/>
<dbReference type="REBASE" id="55354">
    <property type="entry name" value="Nga92ORF22680P"/>
</dbReference>
<dbReference type="KEGG" id="nga:Ngar_c22680"/>
<proteinExistence type="predicted"/>
<sequence length="976" mass="110394">MALTGRMGENTCNAILTEQLNKKGLRASFERHFTTLEGIKKPDIFIESDGYYFIEGKQSPQAQLIHAVSKAHIYKETIKSNIRAKGVFAVVYPQKCEGPCEAAILLDRPPYYIEYRAESLENLSDWIKAFVERPEAPREINTADAIRLLNQAVDSMVYSFTKLEISEINDIFGGKTFFESVLGYEQEKDVPKQHLRTAAAYLLVNQIMFYQVLARETNDYDVLDSEKITKPAELKNTYFAKVLLKDYKPIFDFDIASKLKDEESLEAIKTTINVVNALSPEKHGHDILGKIFHNLIPLDIRKVVAAYFTKSEAGDLLANLSIDSANSTVIDPACGSGTLLVSSYRRKKDLILADGEQFTAKVHRAFAEQQITGVDIMPFAAHLAAVHIALQSPLYYTDNLRIAIHDSTGLTPGETIDAAQQTLKEYFKTGKITDYIGENIDTSSRKIVKGVVKMAETPTKPMEIEKVDVVIMNPPFTSQTRIPSDYKRSLDRKFVDYQKYSHGQLGLHGYFIFLGDKLLDKNGKLAMVLPATILRLQSTEGVRKLLFNNYHVSHIITTMQKAAFSENASFREILLIATKGKHFKQDENVTRLKNKICAVVSLREIPRSSDDAVKVARAIRARTAKMKAGDLVTTDLFTIKTIDQEELQGLTKNAFVLMAFSDWKVSDIWLQIVKVGKPKMDNLENCLANVKGGIVRGIEIESKDEVSVLSTFISRTEERALKSGDVWVLKKEKLNSVLAENKVTHVQVEIPKKVLKFGIRRLTGISTIDITDKLDFVVIDKFEDIDSFFGHQFKSFAKLDKWRRYVESRVANLTVNRRFNISAPGTNLLSFFTSEDATPAKIMWCIQNIRINDAKILCLWFNSTINIIQVLAQRSETEGAFLELSEYMLAEFSVLDPSKLREAEREELIKVFDEIKKSELPSILEQLKNEHPARQKIDRTILKVLGFNGRQIDEILAYLYPALTKEITRLKSLMGA</sequence>
<evidence type="ECO:0000313" key="8">
    <source>
        <dbReference type="Proteomes" id="UP000008037"/>
    </source>
</evidence>
<evidence type="ECO:0000256" key="4">
    <source>
        <dbReference type="ARBA" id="ARBA00022691"/>
    </source>
</evidence>
<keyword evidence="2 7" id="KW-0489">Methyltransferase</keyword>
<keyword evidence="3" id="KW-0808">Transferase</keyword>
<dbReference type="GO" id="GO:0009007">
    <property type="term" value="F:site-specific DNA-methyltransferase (adenine-specific) activity"/>
    <property type="evidence" value="ECO:0007669"/>
    <property type="project" value="UniProtKB-EC"/>
</dbReference>
<dbReference type="GO" id="GO:0006304">
    <property type="term" value="P:DNA modification"/>
    <property type="evidence" value="ECO:0007669"/>
    <property type="project" value="InterPro"/>
</dbReference>
<evidence type="ECO:0000313" key="7">
    <source>
        <dbReference type="EMBL" id="AFU59198.1"/>
    </source>
</evidence>
<dbReference type="STRING" id="1237085.Ngar_c22680"/>
<dbReference type="AlphaFoldDB" id="K0IJB6"/>
<dbReference type="PANTHER" id="PTHR33841">
    <property type="entry name" value="DNA METHYLTRANSFERASE YEEA-RELATED"/>
    <property type="match status" value="1"/>
</dbReference>
<dbReference type="InterPro" id="IPR050953">
    <property type="entry name" value="N4_N6_ade-DNA_methylase"/>
</dbReference>
<dbReference type="PRINTS" id="PR00507">
    <property type="entry name" value="N12N6MTFRASE"/>
</dbReference>
<evidence type="ECO:0000256" key="3">
    <source>
        <dbReference type="ARBA" id="ARBA00022679"/>
    </source>
</evidence>
<accession>K0IJB6</accession>
<dbReference type="Gene3D" id="3.40.50.150">
    <property type="entry name" value="Vaccinia Virus protein VP39"/>
    <property type="match status" value="1"/>
</dbReference>
<dbReference type="BioCyc" id="CNIT1237085:G1324-2266-MONOMER"/>
<dbReference type="PANTHER" id="PTHR33841:SF4">
    <property type="entry name" value="RESTRICTION MODIFICATION SYSTEM DNA SPECIFICITY DOMAIN"/>
    <property type="match status" value="1"/>
</dbReference>
<dbReference type="RefSeq" id="WP_015019733.1">
    <property type="nucleotide sequence ID" value="NC_018719.1"/>
</dbReference>
<evidence type="ECO:0000256" key="5">
    <source>
        <dbReference type="ARBA" id="ARBA00047942"/>
    </source>
</evidence>
<dbReference type="SUPFAM" id="SSF53335">
    <property type="entry name" value="S-adenosyl-L-methionine-dependent methyltransferases"/>
    <property type="match status" value="1"/>
</dbReference>
<dbReference type="GO" id="GO:0003676">
    <property type="term" value="F:nucleic acid binding"/>
    <property type="evidence" value="ECO:0007669"/>
    <property type="project" value="InterPro"/>
</dbReference>
<dbReference type="Proteomes" id="UP000008037">
    <property type="component" value="Chromosome"/>
</dbReference>
<dbReference type="PROSITE" id="PS00092">
    <property type="entry name" value="N6_MTASE"/>
    <property type="match status" value="1"/>
</dbReference>
<dbReference type="InterPro" id="IPR029063">
    <property type="entry name" value="SAM-dependent_MTases_sf"/>
</dbReference>
<feature type="domain" description="Type II methyltransferase M.TaqI-like" evidence="6">
    <location>
        <begin position="369"/>
        <end position="561"/>
    </location>
</feature>